<evidence type="ECO:0000313" key="2">
    <source>
        <dbReference type="Proteomes" id="UP000015105"/>
    </source>
</evidence>
<reference evidence="1" key="4">
    <citation type="submission" date="2019-03" db="UniProtKB">
        <authorList>
            <consortium name="EnsemblPlants"/>
        </authorList>
    </citation>
    <scope>IDENTIFICATION</scope>
</reference>
<dbReference type="EnsemblPlants" id="AET2Gv20347200.3">
    <property type="protein sequence ID" value="AET2Gv20347200.3"/>
    <property type="gene ID" value="AET2Gv20347200"/>
</dbReference>
<accession>A0A453B334</accession>
<dbReference type="AlphaFoldDB" id="A0A453B334"/>
<dbReference type="Proteomes" id="UP000015105">
    <property type="component" value="Chromosome 2D"/>
</dbReference>
<dbReference type="Gramene" id="AET2Gv20347200.3">
    <property type="protein sequence ID" value="AET2Gv20347200.3"/>
    <property type="gene ID" value="AET2Gv20347200"/>
</dbReference>
<keyword evidence="2" id="KW-1185">Reference proteome</keyword>
<sequence length="81" mass="8995">MLLLIINSAVLKKVMGLINLDELFEQGKLLWIVPHPCCSTKCGRGWKSLLRHRDLYEGDGLCLGLSAGSPYLDVPKTVIRS</sequence>
<reference evidence="1" key="3">
    <citation type="journal article" date="2017" name="Nature">
        <title>Genome sequence of the progenitor of the wheat D genome Aegilops tauschii.</title>
        <authorList>
            <person name="Luo M.C."/>
            <person name="Gu Y.Q."/>
            <person name="Puiu D."/>
            <person name="Wang H."/>
            <person name="Twardziok S.O."/>
            <person name="Deal K.R."/>
            <person name="Huo N."/>
            <person name="Zhu T."/>
            <person name="Wang L."/>
            <person name="Wang Y."/>
            <person name="McGuire P.E."/>
            <person name="Liu S."/>
            <person name="Long H."/>
            <person name="Ramasamy R.K."/>
            <person name="Rodriguez J.C."/>
            <person name="Van S.L."/>
            <person name="Yuan L."/>
            <person name="Wang Z."/>
            <person name="Xia Z."/>
            <person name="Xiao L."/>
            <person name="Anderson O.D."/>
            <person name="Ouyang S."/>
            <person name="Liang Y."/>
            <person name="Zimin A.V."/>
            <person name="Pertea G."/>
            <person name="Qi P."/>
            <person name="Bennetzen J.L."/>
            <person name="Dai X."/>
            <person name="Dawson M.W."/>
            <person name="Muller H.G."/>
            <person name="Kugler K."/>
            <person name="Rivarola-Duarte L."/>
            <person name="Spannagl M."/>
            <person name="Mayer K.F.X."/>
            <person name="Lu F.H."/>
            <person name="Bevan M.W."/>
            <person name="Leroy P."/>
            <person name="Li P."/>
            <person name="You F.M."/>
            <person name="Sun Q."/>
            <person name="Liu Z."/>
            <person name="Lyons E."/>
            <person name="Wicker T."/>
            <person name="Salzberg S.L."/>
            <person name="Devos K.M."/>
            <person name="Dvorak J."/>
        </authorList>
    </citation>
    <scope>NUCLEOTIDE SEQUENCE [LARGE SCALE GENOMIC DNA]</scope>
    <source>
        <strain evidence="1">cv. AL8/78</strain>
    </source>
</reference>
<protein>
    <submittedName>
        <fullName evidence="1">Uncharacterized protein</fullName>
    </submittedName>
</protein>
<reference evidence="1" key="5">
    <citation type="journal article" date="2021" name="G3 (Bethesda)">
        <title>Aegilops tauschii genome assembly Aet v5.0 features greater sequence contiguity and improved annotation.</title>
        <authorList>
            <person name="Wang L."/>
            <person name="Zhu T."/>
            <person name="Rodriguez J.C."/>
            <person name="Deal K.R."/>
            <person name="Dubcovsky J."/>
            <person name="McGuire P.E."/>
            <person name="Lux T."/>
            <person name="Spannagl M."/>
            <person name="Mayer K.F.X."/>
            <person name="Baldrich P."/>
            <person name="Meyers B.C."/>
            <person name="Huo N."/>
            <person name="Gu Y.Q."/>
            <person name="Zhou H."/>
            <person name="Devos K.M."/>
            <person name="Bennetzen J.L."/>
            <person name="Unver T."/>
            <person name="Budak H."/>
            <person name="Gulick P.J."/>
            <person name="Galiba G."/>
            <person name="Kalapos B."/>
            <person name="Nelson D.R."/>
            <person name="Li P."/>
            <person name="You F.M."/>
            <person name="Luo M.C."/>
            <person name="Dvorak J."/>
        </authorList>
    </citation>
    <scope>NUCLEOTIDE SEQUENCE [LARGE SCALE GENOMIC DNA]</scope>
    <source>
        <strain evidence="1">cv. AL8/78</strain>
    </source>
</reference>
<organism evidence="1 2">
    <name type="scientific">Aegilops tauschii subsp. strangulata</name>
    <name type="common">Goatgrass</name>
    <dbReference type="NCBI Taxonomy" id="200361"/>
    <lineage>
        <taxon>Eukaryota</taxon>
        <taxon>Viridiplantae</taxon>
        <taxon>Streptophyta</taxon>
        <taxon>Embryophyta</taxon>
        <taxon>Tracheophyta</taxon>
        <taxon>Spermatophyta</taxon>
        <taxon>Magnoliopsida</taxon>
        <taxon>Liliopsida</taxon>
        <taxon>Poales</taxon>
        <taxon>Poaceae</taxon>
        <taxon>BOP clade</taxon>
        <taxon>Pooideae</taxon>
        <taxon>Triticodae</taxon>
        <taxon>Triticeae</taxon>
        <taxon>Triticinae</taxon>
        <taxon>Aegilops</taxon>
    </lineage>
</organism>
<reference evidence="2" key="1">
    <citation type="journal article" date="2014" name="Science">
        <title>Ancient hybridizations among the ancestral genomes of bread wheat.</title>
        <authorList>
            <consortium name="International Wheat Genome Sequencing Consortium,"/>
            <person name="Marcussen T."/>
            <person name="Sandve S.R."/>
            <person name="Heier L."/>
            <person name="Spannagl M."/>
            <person name="Pfeifer M."/>
            <person name="Jakobsen K.S."/>
            <person name="Wulff B.B."/>
            <person name="Steuernagel B."/>
            <person name="Mayer K.F."/>
            <person name="Olsen O.A."/>
        </authorList>
    </citation>
    <scope>NUCLEOTIDE SEQUENCE [LARGE SCALE GENOMIC DNA]</scope>
    <source>
        <strain evidence="2">cv. AL8/78</strain>
    </source>
</reference>
<evidence type="ECO:0000313" key="1">
    <source>
        <dbReference type="EnsemblPlants" id="AET2Gv20347200.3"/>
    </source>
</evidence>
<name>A0A453B334_AEGTS</name>
<reference evidence="2" key="2">
    <citation type="journal article" date="2017" name="Nat. Plants">
        <title>The Aegilops tauschii genome reveals multiple impacts of transposons.</title>
        <authorList>
            <person name="Zhao G."/>
            <person name="Zou C."/>
            <person name="Li K."/>
            <person name="Wang K."/>
            <person name="Li T."/>
            <person name="Gao L."/>
            <person name="Zhang X."/>
            <person name="Wang H."/>
            <person name="Yang Z."/>
            <person name="Liu X."/>
            <person name="Jiang W."/>
            <person name="Mao L."/>
            <person name="Kong X."/>
            <person name="Jiao Y."/>
            <person name="Jia J."/>
        </authorList>
    </citation>
    <scope>NUCLEOTIDE SEQUENCE [LARGE SCALE GENOMIC DNA]</scope>
    <source>
        <strain evidence="2">cv. AL8/78</strain>
    </source>
</reference>
<proteinExistence type="predicted"/>